<organism evidence="9 10">
    <name type="scientific">Dechloromonas hankyongensis</name>
    <dbReference type="NCBI Taxonomy" id="2908002"/>
    <lineage>
        <taxon>Bacteria</taxon>
        <taxon>Pseudomonadati</taxon>
        <taxon>Pseudomonadota</taxon>
        <taxon>Betaproteobacteria</taxon>
        <taxon>Rhodocyclales</taxon>
        <taxon>Azonexaceae</taxon>
        <taxon>Dechloromonas</taxon>
    </lineage>
</organism>
<dbReference type="InterPro" id="IPR056412">
    <property type="entry name" value="Ig_CycH"/>
</dbReference>
<evidence type="ECO:0000259" key="8">
    <source>
        <dbReference type="Pfam" id="PF23914"/>
    </source>
</evidence>
<dbReference type="SMART" id="SM00028">
    <property type="entry name" value="TPR"/>
    <property type="match status" value="2"/>
</dbReference>
<comment type="caution">
    <text evidence="9">The sequence shown here is derived from an EMBL/GenBank/DDBJ whole genome shotgun (WGS) entry which is preliminary data.</text>
</comment>
<sequence>MLIAFAFLLPPMWRGIPQGKASTRRKDSNLAIYRSQIAELERERAEGELSESEFLAANHELKRRLLEDVEAGDEAGHPKGAQPSRKLAALLVMVVPLLAVAGYLQLGNPRALNPLATAATEKMTPDQIEGMVAKLADRLKATPDGEGWLMLARSYKSLGRLPEAVDAYEKASELITDNPDLLTDYADLLATQNGGSLHGKPLTLVKKALTLDPDHVIALWLAGTAAFDNRDYGAAVTLWERARRALPEGSEDVQTLSDGIQEAQKRAAFKPDLANTISGQVALSPNLNEAVAPGDTLFVFARPTDGSRMPIAIAKAHVSDLPFDFVLDDSSAMMADNRLSQHRTVLVLARISKSGNAIAKPGDLESEAKTVRLGEAKLRMVIDRRIGD</sequence>
<evidence type="ECO:0000313" key="10">
    <source>
        <dbReference type="Proteomes" id="UP001165384"/>
    </source>
</evidence>
<keyword evidence="6" id="KW-0175">Coiled coil</keyword>
<evidence type="ECO:0000313" key="9">
    <source>
        <dbReference type="EMBL" id="MCG2575442.1"/>
    </source>
</evidence>
<dbReference type="Gene3D" id="1.25.40.10">
    <property type="entry name" value="Tetratricopeptide repeat domain"/>
    <property type="match status" value="1"/>
</dbReference>
<dbReference type="Proteomes" id="UP001165384">
    <property type="component" value="Unassembled WGS sequence"/>
</dbReference>
<keyword evidence="10" id="KW-1185">Reference proteome</keyword>
<evidence type="ECO:0000256" key="6">
    <source>
        <dbReference type="SAM" id="Coils"/>
    </source>
</evidence>
<dbReference type="SUPFAM" id="SSF48452">
    <property type="entry name" value="TPR-like"/>
    <property type="match status" value="1"/>
</dbReference>
<feature type="domain" description="Cytochrome c-type biogenesis protein H TPR" evidence="8">
    <location>
        <begin position="115"/>
        <end position="251"/>
    </location>
</feature>
<dbReference type="InterPro" id="IPR017560">
    <property type="entry name" value="Cyt_c_biogenesis_CcmI"/>
</dbReference>
<dbReference type="EMBL" id="JAKLTN010000001">
    <property type="protein sequence ID" value="MCG2575442.1"/>
    <property type="molecule type" value="Genomic_DNA"/>
</dbReference>
<gene>
    <name evidence="9" type="primary">ccmI</name>
    <name evidence="9" type="ORF">LZ012_00375</name>
</gene>
<dbReference type="InterPro" id="IPR019734">
    <property type="entry name" value="TPR_rpt"/>
</dbReference>
<protein>
    <submittedName>
        <fullName evidence="9">C-type cytochrome biogenesis protein CcmI</fullName>
    </submittedName>
</protein>
<feature type="coiled-coil region" evidence="6">
    <location>
        <begin position="23"/>
        <end position="50"/>
    </location>
</feature>
<dbReference type="PROSITE" id="PS50005">
    <property type="entry name" value="TPR"/>
    <property type="match status" value="1"/>
</dbReference>
<feature type="repeat" description="TPR" evidence="5">
    <location>
        <begin position="145"/>
        <end position="178"/>
    </location>
</feature>
<proteinExistence type="predicted"/>
<evidence type="ECO:0000256" key="1">
    <source>
        <dbReference type="ARBA" id="ARBA00004196"/>
    </source>
</evidence>
<feature type="domain" description="Cytochrome c-type biogenesis protein H Ig-like" evidence="7">
    <location>
        <begin position="277"/>
        <end position="383"/>
    </location>
</feature>
<dbReference type="InterPro" id="IPR056413">
    <property type="entry name" value="TPR_CcmH_CycH"/>
</dbReference>
<comment type="subcellular location">
    <subcellularLocation>
        <location evidence="1">Cell envelope</location>
    </subcellularLocation>
</comment>
<evidence type="ECO:0000256" key="3">
    <source>
        <dbReference type="ARBA" id="ARBA00022748"/>
    </source>
</evidence>
<evidence type="ECO:0000256" key="5">
    <source>
        <dbReference type="PROSITE-ProRule" id="PRU00339"/>
    </source>
</evidence>
<evidence type="ECO:0000259" key="7">
    <source>
        <dbReference type="Pfam" id="PF23892"/>
    </source>
</evidence>
<dbReference type="PANTHER" id="PTHR47870">
    <property type="entry name" value="CYTOCHROME C-TYPE BIOGENESIS PROTEIN CCMH"/>
    <property type="match status" value="1"/>
</dbReference>
<dbReference type="Pfam" id="PF23914">
    <property type="entry name" value="TPR_CcmH_CycH"/>
    <property type="match status" value="1"/>
</dbReference>
<dbReference type="Pfam" id="PF23892">
    <property type="entry name" value="Ig_CycH"/>
    <property type="match status" value="1"/>
</dbReference>
<accession>A0ABS9JX14</accession>
<keyword evidence="2" id="KW-0677">Repeat</keyword>
<dbReference type="PANTHER" id="PTHR47870:SF4">
    <property type="entry name" value="CYTOCHROME C-TYPE BIOGENESIS PROTEIN CYCH"/>
    <property type="match status" value="1"/>
</dbReference>
<reference evidence="9" key="1">
    <citation type="submission" date="2022-01" db="EMBL/GenBank/DDBJ databases">
        <authorList>
            <person name="Jo J.-H."/>
            <person name="Im W.-T."/>
        </authorList>
    </citation>
    <scope>NUCLEOTIDE SEQUENCE</scope>
    <source>
        <strain evidence="9">XY25</strain>
    </source>
</reference>
<evidence type="ECO:0000256" key="2">
    <source>
        <dbReference type="ARBA" id="ARBA00022737"/>
    </source>
</evidence>
<dbReference type="NCBIfam" id="TIGR03142">
    <property type="entry name" value="cytochro_ccmI"/>
    <property type="match status" value="1"/>
</dbReference>
<dbReference type="InterPro" id="IPR011990">
    <property type="entry name" value="TPR-like_helical_dom_sf"/>
</dbReference>
<evidence type="ECO:0000256" key="4">
    <source>
        <dbReference type="ARBA" id="ARBA00022803"/>
    </source>
</evidence>
<keyword evidence="4 5" id="KW-0802">TPR repeat</keyword>
<dbReference type="InterPro" id="IPR051263">
    <property type="entry name" value="C-type_cytochrome_biogenesis"/>
</dbReference>
<name>A0ABS9JX14_9RHOO</name>
<keyword evidence="3" id="KW-0201">Cytochrome c-type biogenesis</keyword>